<dbReference type="GeneTree" id="ENSGT00530000063557"/>
<dbReference type="InterPro" id="IPR029063">
    <property type="entry name" value="SAM-dependent_MTases_sf"/>
</dbReference>
<dbReference type="PROSITE" id="PS51165">
    <property type="entry name" value="THUMP"/>
    <property type="match status" value="1"/>
</dbReference>
<dbReference type="Gene3D" id="3.40.50.150">
    <property type="entry name" value="Vaccinia Virus protein VP39"/>
    <property type="match status" value="1"/>
</dbReference>
<keyword evidence="2" id="KW-0808">Transferase</keyword>
<accession>W5KUX3</accession>
<reference evidence="6" key="3">
    <citation type="submission" date="2025-08" db="UniProtKB">
        <authorList>
            <consortium name="Ensembl"/>
        </authorList>
    </citation>
    <scope>IDENTIFICATION</scope>
</reference>
<dbReference type="SMART" id="SM00981">
    <property type="entry name" value="THUMP"/>
    <property type="match status" value="1"/>
</dbReference>
<feature type="domain" description="THUMP" evidence="5">
    <location>
        <begin position="80"/>
        <end position="200"/>
    </location>
</feature>
<dbReference type="SUPFAM" id="SSF53335">
    <property type="entry name" value="S-adenosyl-L-methionine-dependent methyltransferases"/>
    <property type="match status" value="1"/>
</dbReference>
<evidence type="ECO:0000313" key="7">
    <source>
        <dbReference type="Proteomes" id="UP000018467"/>
    </source>
</evidence>
<dbReference type="InterPro" id="IPR004114">
    <property type="entry name" value="THUMP_dom"/>
</dbReference>
<reference evidence="6" key="4">
    <citation type="submission" date="2025-09" db="UniProtKB">
        <authorList>
            <consortium name="Ensembl"/>
        </authorList>
    </citation>
    <scope>IDENTIFICATION</scope>
</reference>
<evidence type="ECO:0000256" key="4">
    <source>
        <dbReference type="SAM" id="MobiDB-lite"/>
    </source>
</evidence>
<dbReference type="FunCoup" id="W5KUX3">
    <property type="interactions" value="426"/>
</dbReference>
<evidence type="ECO:0000259" key="5">
    <source>
        <dbReference type="PROSITE" id="PS51165"/>
    </source>
</evidence>
<dbReference type="Pfam" id="PF02926">
    <property type="entry name" value="THUMP"/>
    <property type="match status" value="1"/>
</dbReference>
<sequence>MRGAGVSAGYYCTAGGGMETFLLDEVKNKLKATEVEHIPGRVFFRCTSTLQQLMLLKSAERLFLLLRKAPPITLPKNPAKAADVIKQSIVGNRDVWSHTLSTWTSLQAELNGPQGRGQKRKRDEGEKEENSSESGQSRPTFRVSCRCSGAIARCYNSQNLSRIIGVAISRQLGWKTDLRDPSIEVNVYLNDDHCVIGIPLLKHPLASRSYMKHTGLRSTVAWAMASLCAVQVRFCSLFLTSAVCIGMDTETAQLQKAAENIKAAGQDNRLMLAQSSSIPMPASSVDAVLCDVPFDRKFICSTDMTAALPHILAEMERVLRDGGHLVLLLSLQLSARIRKLIKSSSSSHQSHTADHDEESADSTHTTNTHTSDEKSSDTKSLKLSSLVLQSTHRVSLGSTDALIHTYKKIHNTH</sequence>
<dbReference type="Proteomes" id="UP000018467">
    <property type="component" value="Unassembled WGS sequence"/>
</dbReference>
<dbReference type="GO" id="GO:0003723">
    <property type="term" value="F:RNA binding"/>
    <property type="evidence" value="ECO:0007669"/>
    <property type="project" value="UniProtKB-UniRule"/>
</dbReference>
<feature type="compositionally biased region" description="Basic and acidic residues" evidence="4">
    <location>
        <begin position="121"/>
        <end position="130"/>
    </location>
</feature>
<evidence type="ECO:0000256" key="1">
    <source>
        <dbReference type="ARBA" id="ARBA00008361"/>
    </source>
</evidence>
<dbReference type="Ensembl" id="ENSAMXT00000011385.2">
    <property type="protein sequence ID" value="ENSAMXP00000011385.2"/>
    <property type="gene ID" value="ENSAMXG00000011080.2"/>
</dbReference>
<keyword evidence="3" id="KW-0694">RNA-binding</keyword>
<dbReference type="eggNOG" id="ENOG502QSR4">
    <property type="taxonomic scope" value="Eukaryota"/>
</dbReference>
<dbReference type="PANTHER" id="PTHR14911">
    <property type="entry name" value="THUMP DOMAIN-CONTAINING"/>
    <property type="match status" value="1"/>
</dbReference>
<dbReference type="STRING" id="7994.ENSAMXP00000011385"/>
<feature type="region of interest" description="Disordered" evidence="4">
    <location>
        <begin position="107"/>
        <end position="140"/>
    </location>
</feature>
<dbReference type="Gene3D" id="3.30.2130.30">
    <property type="match status" value="1"/>
</dbReference>
<organism evidence="6 7">
    <name type="scientific">Astyanax mexicanus</name>
    <name type="common">Blind cave fish</name>
    <name type="synonym">Astyanax fasciatus mexicanus</name>
    <dbReference type="NCBI Taxonomy" id="7994"/>
    <lineage>
        <taxon>Eukaryota</taxon>
        <taxon>Metazoa</taxon>
        <taxon>Chordata</taxon>
        <taxon>Craniata</taxon>
        <taxon>Vertebrata</taxon>
        <taxon>Euteleostomi</taxon>
        <taxon>Actinopterygii</taxon>
        <taxon>Neopterygii</taxon>
        <taxon>Teleostei</taxon>
        <taxon>Ostariophysi</taxon>
        <taxon>Characiformes</taxon>
        <taxon>Characoidei</taxon>
        <taxon>Acestrorhamphidae</taxon>
        <taxon>Acestrorhamphinae</taxon>
        <taxon>Astyanax</taxon>
    </lineage>
</organism>
<dbReference type="HOGENOM" id="CLU_045692_1_0_1"/>
<proteinExistence type="inferred from homology"/>
<evidence type="ECO:0000313" key="6">
    <source>
        <dbReference type="Ensembl" id="ENSAMXP00000011385.2"/>
    </source>
</evidence>
<dbReference type="AlphaFoldDB" id="W5KUX3"/>
<name>W5KUX3_ASTMX</name>
<dbReference type="GO" id="GO:0016423">
    <property type="term" value="F:tRNA (guanine) methyltransferase activity"/>
    <property type="evidence" value="ECO:0007669"/>
    <property type="project" value="TreeGrafter"/>
</dbReference>
<keyword evidence="2" id="KW-0489">Methyltransferase</keyword>
<feature type="region of interest" description="Disordered" evidence="4">
    <location>
        <begin position="344"/>
        <end position="377"/>
    </location>
</feature>
<dbReference type="GO" id="GO:0043527">
    <property type="term" value="C:tRNA methyltransferase complex"/>
    <property type="evidence" value="ECO:0007669"/>
    <property type="project" value="UniProtKB-ARBA"/>
</dbReference>
<evidence type="ECO:0000256" key="2">
    <source>
        <dbReference type="ARBA" id="ARBA00022603"/>
    </source>
</evidence>
<dbReference type="GO" id="GO:0030488">
    <property type="term" value="P:tRNA methylation"/>
    <property type="evidence" value="ECO:0007669"/>
    <property type="project" value="TreeGrafter"/>
</dbReference>
<reference evidence="7" key="1">
    <citation type="submission" date="2013-03" db="EMBL/GenBank/DDBJ databases">
        <authorList>
            <person name="Jeffery W."/>
            <person name="Warren W."/>
            <person name="Wilson R.K."/>
        </authorList>
    </citation>
    <scope>NUCLEOTIDE SEQUENCE</scope>
    <source>
        <strain evidence="7">female</strain>
    </source>
</reference>
<dbReference type="PANTHER" id="PTHR14911:SF1">
    <property type="entry name" value="THUMP DOMAIN-CONTAINING PROTEIN 2"/>
    <property type="match status" value="1"/>
</dbReference>
<comment type="similarity">
    <text evidence="1">Belongs to the methyltransferase superfamily.</text>
</comment>
<dbReference type="Pfam" id="PF01170">
    <property type="entry name" value="UPF0020"/>
    <property type="match status" value="1"/>
</dbReference>
<dbReference type="SUPFAM" id="SSF143437">
    <property type="entry name" value="THUMP domain-like"/>
    <property type="match status" value="1"/>
</dbReference>
<evidence type="ECO:0000256" key="3">
    <source>
        <dbReference type="PROSITE-ProRule" id="PRU00529"/>
    </source>
</evidence>
<dbReference type="InterPro" id="IPR000241">
    <property type="entry name" value="RlmKL-like_Mtase"/>
</dbReference>
<protein>
    <submittedName>
        <fullName evidence="6">THUMP domain containing 2</fullName>
    </submittedName>
</protein>
<reference evidence="7" key="2">
    <citation type="journal article" date="2014" name="Nat. Commun.">
        <title>The cavefish genome reveals candidate genes for eye loss.</title>
        <authorList>
            <person name="McGaugh S.E."/>
            <person name="Gross J.B."/>
            <person name="Aken B."/>
            <person name="Blin M."/>
            <person name="Borowsky R."/>
            <person name="Chalopin D."/>
            <person name="Hinaux H."/>
            <person name="Jeffery W.R."/>
            <person name="Keene A."/>
            <person name="Ma L."/>
            <person name="Minx P."/>
            <person name="Murphy D."/>
            <person name="O'Quin K.E."/>
            <person name="Retaux S."/>
            <person name="Rohner N."/>
            <person name="Searle S.M."/>
            <person name="Stahl B.A."/>
            <person name="Tabin C."/>
            <person name="Volff J.N."/>
            <person name="Yoshizawa M."/>
            <person name="Warren W.C."/>
        </authorList>
    </citation>
    <scope>NUCLEOTIDE SEQUENCE [LARGE SCALE GENOMIC DNA]</scope>
    <source>
        <strain evidence="7">female</strain>
    </source>
</reference>
<keyword evidence="7" id="KW-1185">Reference proteome</keyword>
<dbReference type="InParanoid" id="W5KUX3"/>
<dbReference type="Bgee" id="ENSAMXG00000011080">
    <property type="expression patterns" value="Expressed in testis and 14 other cell types or tissues"/>
</dbReference>
<dbReference type="CDD" id="cd11715">
    <property type="entry name" value="THUMP_AdoMetMT"/>
    <property type="match status" value="1"/>
</dbReference>